<dbReference type="GeneID" id="106812153"/>
<dbReference type="PANTHER" id="PTHR15666">
    <property type="entry name" value="COMM DOMAIN CONTAINING PROTEIN 5"/>
    <property type="match status" value="1"/>
</dbReference>
<protein>
    <recommendedName>
        <fullName evidence="1">COMM domain-containing protein 5</fullName>
    </recommendedName>
</protein>
<sequence length="222" mass="25413">MSAPIPTAYVTEAHSKAMFSGQKIPPQILYLSKNIHTVDVSVFGRLLQLCVKEILEENVTENEFQDFIATCKCSAAKSEDVLSDLYAGTRLLMTSAFRIPSAQLKPELFKDSLLQLKIPQAYVEQVVSVVFGHQRAEIDRKVLQTRPRLSTLQRYRWRCDVTISTNSLNRVLEPTILMELTLSNGRIANFEVPVSKFHELRYNVAQVLKEMEDLEKRHILKF</sequence>
<accession>A0ABM1EGW4</accession>
<gene>
    <name evidence="5" type="primary">LOC106812153</name>
</gene>
<evidence type="ECO:0000313" key="5">
    <source>
        <dbReference type="RefSeq" id="XP_014671435.1"/>
    </source>
</evidence>
<evidence type="ECO:0000313" key="4">
    <source>
        <dbReference type="Proteomes" id="UP000695022"/>
    </source>
</evidence>
<name>A0ABM1EGW4_PRICU</name>
<feature type="domain" description="COMM" evidence="3">
    <location>
        <begin position="151"/>
        <end position="215"/>
    </location>
</feature>
<dbReference type="Pfam" id="PF07258">
    <property type="entry name" value="COMM_domain"/>
    <property type="match status" value="1"/>
</dbReference>
<dbReference type="Proteomes" id="UP000695022">
    <property type="component" value="Unplaced"/>
</dbReference>
<dbReference type="InterPro" id="IPR017920">
    <property type="entry name" value="COMM"/>
</dbReference>
<evidence type="ECO:0000259" key="3">
    <source>
        <dbReference type="PROSITE" id="PS51269"/>
    </source>
</evidence>
<dbReference type="PANTHER" id="PTHR15666:SF1">
    <property type="entry name" value="COMM DOMAIN-CONTAINING PROTEIN 5"/>
    <property type="match status" value="1"/>
</dbReference>
<dbReference type="RefSeq" id="XP_014671435.1">
    <property type="nucleotide sequence ID" value="XM_014815949.1"/>
</dbReference>
<proteinExistence type="inferred from homology"/>
<keyword evidence="4" id="KW-1185">Reference proteome</keyword>
<reference evidence="5" key="1">
    <citation type="submission" date="2025-08" db="UniProtKB">
        <authorList>
            <consortium name="RefSeq"/>
        </authorList>
    </citation>
    <scope>IDENTIFICATION</scope>
</reference>
<comment type="similarity">
    <text evidence="2">Belongs to the COMM domain-containing protein 5 family.</text>
</comment>
<dbReference type="PROSITE" id="PS51269">
    <property type="entry name" value="COMM"/>
    <property type="match status" value="1"/>
</dbReference>
<dbReference type="InterPro" id="IPR037357">
    <property type="entry name" value="COMMD5"/>
</dbReference>
<evidence type="ECO:0000256" key="1">
    <source>
        <dbReference type="ARBA" id="ARBA00016556"/>
    </source>
</evidence>
<organism evidence="4 5">
    <name type="scientific">Priapulus caudatus</name>
    <name type="common">Priapulid worm</name>
    <dbReference type="NCBI Taxonomy" id="37621"/>
    <lineage>
        <taxon>Eukaryota</taxon>
        <taxon>Metazoa</taxon>
        <taxon>Ecdysozoa</taxon>
        <taxon>Scalidophora</taxon>
        <taxon>Priapulida</taxon>
        <taxon>Priapulimorpha</taxon>
        <taxon>Priapulimorphida</taxon>
        <taxon>Priapulidae</taxon>
        <taxon>Priapulus</taxon>
    </lineage>
</organism>
<evidence type="ECO:0000256" key="2">
    <source>
        <dbReference type="ARBA" id="ARBA00093452"/>
    </source>
</evidence>